<accession>A0A944QVK1</accession>
<dbReference type="Proteomes" id="UP000770889">
    <property type="component" value="Unassembled WGS sequence"/>
</dbReference>
<feature type="coiled-coil region" evidence="1">
    <location>
        <begin position="26"/>
        <end position="83"/>
    </location>
</feature>
<organism evidence="2 3">
    <name type="scientific">Candidatus Thiodiazotropha taylori</name>
    <dbReference type="NCBI Taxonomy" id="2792791"/>
    <lineage>
        <taxon>Bacteria</taxon>
        <taxon>Pseudomonadati</taxon>
        <taxon>Pseudomonadota</taxon>
        <taxon>Gammaproteobacteria</taxon>
        <taxon>Chromatiales</taxon>
        <taxon>Sedimenticolaceae</taxon>
        <taxon>Candidatus Thiodiazotropha</taxon>
    </lineage>
</organism>
<keyword evidence="1" id="KW-0175">Coiled coil</keyword>
<evidence type="ECO:0000313" key="2">
    <source>
        <dbReference type="EMBL" id="MBT2989491.1"/>
    </source>
</evidence>
<gene>
    <name evidence="2" type="ORF">KME65_11060</name>
</gene>
<proteinExistence type="predicted"/>
<comment type="caution">
    <text evidence="2">The sequence shown here is derived from an EMBL/GenBank/DDBJ whole genome shotgun (WGS) entry which is preliminary data.</text>
</comment>
<sequence>MPQADKIIDRLKNLIDAGKKTERPKCERIAALLKKLKKQERAAKEKLAKEKDRTKHKRLSTEIKILHTQRKKAIRRYKELKKSG</sequence>
<reference evidence="2 3" key="1">
    <citation type="submission" date="2021-05" db="EMBL/GenBank/DDBJ databases">
        <title>Genetic and Functional Diversity in Clade A Lucinid endosymbionts from the Bahamas.</title>
        <authorList>
            <person name="Giani N.M."/>
            <person name="Engel A.S."/>
            <person name="Campbell B.J."/>
        </authorList>
    </citation>
    <scope>NUCLEOTIDE SEQUENCE [LARGE SCALE GENOMIC DNA]</scope>
    <source>
        <strain evidence="2">LUC16012Gg_MoonRockCtena</strain>
    </source>
</reference>
<dbReference type="EMBL" id="JAHHGM010000009">
    <property type="protein sequence ID" value="MBT2989491.1"/>
    <property type="molecule type" value="Genomic_DNA"/>
</dbReference>
<evidence type="ECO:0000256" key="1">
    <source>
        <dbReference type="SAM" id="Coils"/>
    </source>
</evidence>
<dbReference type="AlphaFoldDB" id="A0A944QVK1"/>
<evidence type="ECO:0000313" key="3">
    <source>
        <dbReference type="Proteomes" id="UP000770889"/>
    </source>
</evidence>
<name>A0A944QVK1_9GAMM</name>
<protein>
    <submittedName>
        <fullName evidence="2">Uncharacterized protein</fullName>
    </submittedName>
</protein>